<evidence type="ECO:0000313" key="4">
    <source>
        <dbReference type="Proteomes" id="UP000274756"/>
    </source>
</evidence>
<dbReference type="Proteomes" id="UP000274756">
    <property type="component" value="Unassembled WGS sequence"/>
</dbReference>
<protein>
    <recommendedName>
        <fullName evidence="1">Glycine N-acyltransferase-like protein</fullName>
        <ecNumber evidence="1">2.3.1.-</ecNumber>
    </recommendedName>
</protein>
<dbReference type="AlphaFoldDB" id="A0A0N4UPF5"/>
<evidence type="ECO:0000313" key="2">
    <source>
        <dbReference type="EMBL" id="VDN53450.1"/>
    </source>
</evidence>
<comment type="similarity">
    <text evidence="1">Belongs to the glycine N-acyltransferase family.</text>
</comment>
<keyword evidence="4" id="KW-1185">Reference proteome</keyword>
<sequence>MLRIFETVQELCEALELTTGSVYLLPIHYCIRHEVLNIFPEAKCVVFAYPEQSPRFWMVIRRNMYTRPHVFMATRSQLMITDHEIDTFLIKIRPYLLELSDFYARILGLRLSNRMTSILAGQFDFSSQNYLANYFIIEESKQRQIAKIEVVLPEGYEFADLDPERDSEFVTACWKFSTSGDREQFAAKIRRLPSVGIKANDGSWASFTVLDAAGYFNNQYTYEKHRQKGLANMSEIKLCQKVLNFGLCPLKFVEHENVIVSARSARSPWWSTVVDEAGIPVVHDHRLVRQRSELPIEEY</sequence>
<evidence type="ECO:0000313" key="5">
    <source>
        <dbReference type="WBParaSite" id="DME_0000984001-mRNA-1"/>
    </source>
</evidence>
<organism evidence="3 5">
    <name type="scientific">Dracunculus medinensis</name>
    <name type="common">Guinea worm</name>
    <dbReference type="NCBI Taxonomy" id="318479"/>
    <lineage>
        <taxon>Eukaryota</taxon>
        <taxon>Metazoa</taxon>
        <taxon>Ecdysozoa</taxon>
        <taxon>Nematoda</taxon>
        <taxon>Chromadorea</taxon>
        <taxon>Rhabditida</taxon>
        <taxon>Spirurina</taxon>
        <taxon>Dracunculoidea</taxon>
        <taxon>Dracunculidae</taxon>
        <taxon>Dracunculus</taxon>
    </lineage>
</organism>
<dbReference type="EMBL" id="UYYG01000132">
    <property type="protein sequence ID" value="VDN53450.1"/>
    <property type="molecule type" value="Genomic_DNA"/>
</dbReference>
<dbReference type="STRING" id="318479.A0A0N4UPF5"/>
<name>A0A0N4UPF5_DRAME</name>
<evidence type="ECO:0000313" key="3">
    <source>
        <dbReference type="Proteomes" id="UP000038040"/>
    </source>
</evidence>
<dbReference type="Gene3D" id="3.40.630.30">
    <property type="match status" value="1"/>
</dbReference>
<dbReference type="WBParaSite" id="DME_0000984001-mRNA-1">
    <property type="protein sequence ID" value="DME_0000984001-mRNA-1"/>
    <property type="gene ID" value="DME_0000984001"/>
</dbReference>
<keyword evidence="1" id="KW-0808">Transferase</keyword>
<gene>
    <name evidence="2" type="ORF">DME_LOCUS3423</name>
</gene>
<dbReference type="OrthoDB" id="5778665at2759"/>
<accession>A0A0N4UPF5</accession>
<dbReference type="PANTHER" id="PTHR15298">
    <property type="entry name" value="L-COA N-ACYLTRANSFERASE-RELATED"/>
    <property type="match status" value="1"/>
</dbReference>
<dbReference type="GO" id="GO:0047961">
    <property type="term" value="F:glycine N-acyltransferase activity"/>
    <property type="evidence" value="ECO:0007669"/>
    <property type="project" value="InterPro"/>
</dbReference>
<dbReference type="Proteomes" id="UP000038040">
    <property type="component" value="Unplaced"/>
</dbReference>
<dbReference type="EC" id="2.3.1.-" evidence="1"/>
<reference evidence="2 4" key="2">
    <citation type="submission" date="2018-11" db="EMBL/GenBank/DDBJ databases">
        <authorList>
            <consortium name="Pathogen Informatics"/>
        </authorList>
    </citation>
    <scope>NUCLEOTIDE SEQUENCE [LARGE SCALE GENOMIC DNA]</scope>
</reference>
<dbReference type="PANTHER" id="PTHR15298:SF1">
    <property type="entry name" value="GLYCINE N-ACYLTRANSFERASE-LIKE PROTEIN"/>
    <property type="match status" value="1"/>
</dbReference>
<dbReference type="GO" id="GO:0005739">
    <property type="term" value="C:mitochondrion"/>
    <property type="evidence" value="ECO:0007669"/>
    <property type="project" value="InterPro"/>
</dbReference>
<proteinExistence type="inferred from homology"/>
<dbReference type="InterPro" id="IPR010313">
    <property type="entry name" value="Glycine_N-acyltransferase"/>
</dbReference>
<reference evidence="5" key="1">
    <citation type="submission" date="2017-02" db="UniProtKB">
        <authorList>
            <consortium name="WormBaseParasite"/>
        </authorList>
    </citation>
    <scope>IDENTIFICATION</scope>
</reference>
<evidence type="ECO:0000256" key="1">
    <source>
        <dbReference type="RuleBase" id="RU368002"/>
    </source>
</evidence>
<keyword evidence="1" id="KW-0012">Acyltransferase</keyword>